<dbReference type="CDD" id="cd07786">
    <property type="entry name" value="FGGY_EcGK_like"/>
    <property type="match status" value="1"/>
</dbReference>
<keyword evidence="4 7" id="KW-0418">Kinase</keyword>
<dbReference type="RefSeq" id="WP_188970924.1">
    <property type="nucleotide sequence ID" value="NZ_BMOL01000006.1"/>
</dbReference>
<keyword evidence="5 7" id="KW-0319">Glycerol metabolism</keyword>
<proteinExistence type="inferred from homology"/>
<feature type="binding site" evidence="7">
    <location>
        <position position="313"/>
    </location>
    <ligand>
        <name>ADP</name>
        <dbReference type="ChEBI" id="CHEBI:456216"/>
    </ligand>
</feature>
<feature type="domain" description="Carbohydrate kinase FGGY N-terminal" evidence="9">
    <location>
        <begin position="4"/>
        <end position="250"/>
    </location>
</feature>
<dbReference type="Pfam" id="PF00370">
    <property type="entry name" value="FGGY_N"/>
    <property type="match status" value="1"/>
</dbReference>
<dbReference type="Gene3D" id="3.30.420.40">
    <property type="match status" value="2"/>
</dbReference>
<evidence type="ECO:0000256" key="4">
    <source>
        <dbReference type="ARBA" id="ARBA00022777"/>
    </source>
</evidence>
<feature type="binding site" evidence="7">
    <location>
        <position position="134"/>
    </location>
    <ligand>
        <name>glycerol</name>
        <dbReference type="ChEBI" id="CHEBI:17754"/>
    </ligand>
</feature>
<organism evidence="11 12">
    <name type="scientific">Deinococcus aerolatus</name>
    <dbReference type="NCBI Taxonomy" id="522487"/>
    <lineage>
        <taxon>Bacteria</taxon>
        <taxon>Thermotogati</taxon>
        <taxon>Deinococcota</taxon>
        <taxon>Deinococci</taxon>
        <taxon>Deinococcales</taxon>
        <taxon>Deinococcaceae</taxon>
        <taxon>Deinococcus</taxon>
    </lineage>
</organism>
<dbReference type="NCBIfam" id="NF000756">
    <property type="entry name" value="PRK00047.1"/>
    <property type="match status" value="1"/>
</dbReference>
<feature type="domain" description="Carbohydrate kinase FGGY C-terminal" evidence="10">
    <location>
        <begin position="260"/>
        <end position="456"/>
    </location>
</feature>
<feature type="binding site" evidence="7">
    <location>
        <position position="12"/>
    </location>
    <ligand>
        <name>sn-glycerol 3-phosphate</name>
        <dbReference type="ChEBI" id="CHEBI:57597"/>
    </ligand>
</feature>
<comment type="function">
    <text evidence="7">Key enzyme in the regulation of glycerol uptake and metabolism. Catalyzes the phosphorylation of glycerol to yield sn-glycerol 3-phosphate.</text>
</comment>
<feature type="binding site" evidence="7">
    <location>
        <position position="243"/>
    </location>
    <ligand>
        <name>glycerol</name>
        <dbReference type="ChEBI" id="CHEBI:17754"/>
    </ligand>
</feature>
<comment type="catalytic activity">
    <reaction evidence="7">
        <text>glycerol + ATP = sn-glycerol 3-phosphate + ADP + H(+)</text>
        <dbReference type="Rhea" id="RHEA:21644"/>
        <dbReference type="ChEBI" id="CHEBI:15378"/>
        <dbReference type="ChEBI" id="CHEBI:17754"/>
        <dbReference type="ChEBI" id="CHEBI:30616"/>
        <dbReference type="ChEBI" id="CHEBI:57597"/>
        <dbReference type="ChEBI" id="CHEBI:456216"/>
        <dbReference type="EC" id="2.7.1.30"/>
    </reaction>
</comment>
<dbReference type="PANTHER" id="PTHR10196">
    <property type="entry name" value="SUGAR KINASE"/>
    <property type="match status" value="1"/>
</dbReference>
<dbReference type="PROSITE" id="PS00445">
    <property type="entry name" value="FGGY_KINASES_2"/>
    <property type="match status" value="1"/>
</dbReference>
<dbReference type="InterPro" id="IPR018485">
    <property type="entry name" value="FGGY_C"/>
</dbReference>
<dbReference type="InterPro" id="IPR000577">
    <property type="entry name" value="Carb_kinase_FGGY"/>
</dbReference>
<dbReference type="PROSITE" id="PS00933">
    <property type="entry name" value="FGGY_KINASES_1"/>
    <property type="match status" value="1"/>
</dbReference>
<feature type="binding site" evidence="7">
    <location>
        <position position="13"/>
    </location>
    <ligand>
        <name>ATP</name>
        <dbReference type="ChEBI" id="CHEBI:30616"/>
    </ligand>
</feature>
<dbReference type="NCBIfam" id="TIGR01311">
    <property type="entry name" value="glycerol_kin"/>
    <property type="match status" value="1"/>
</dbReference>
<dbReference type="SUPFAM" id="SSF53067">
    <property type="entry name" value="Actin-like ATPase domain"/>
    <property type="match status" value="2"/>
</dbReference>
<feature type="binding site" evidence="7">
    <location>
        <position position="14"/>
    </location>
    <ligand>
        <name>ATP</name>
        <dbReference type="ChEBI" id="CHEBI:30616"/>
    </ligand>
</feature>
<evidence type="ECO:0000256" key="3">
    <source>
        <dbReference type="ARBA" id="ARBA00022741"/>
    </source>
</evidence>
<feature type="binding site" evidence="7">
    <location>
        <position position="83"/>
    </location>
    <ligand>
        <name>glycerol</name>
        <dbReference type="ChEBI" id="CHEBI:17754"/>
    </ligand>
</feature>
<comment type="pathway">
    <text evidence="7">Polyol metabolism; glycerol degradation via glycerol kinase pathway; sn-glycerol 3-phosphate from glycerol: step 1/1.</text>
</comment>
<name>A0ABQ2G862_9DEIO</name>
<evidence type="ECO:0000256" key="8">
    <source>
        <dbReference type="RuleBase" id="RU003733"/>
    </source>
</evidence>
<feature type="binding site" evidence="7">
    <location>
        <position position="243"/>
    </location>
    <ligand>
        <name>sn-glycerol 3-phosphate</name>
        <dbReference type="ChEBI" id="CHEBI:57597"/>
    </ligand>
</feature>
<sequence length="506" mass="54942">MTQYILSLDQGTTSSRAIVFDHAGQIRARAQKEFRQIFPRPGWVEHDASEIWSTQSGVMQEALSSAGIRASDLAAIGITNQRETVVVWDRQSGQPIHHAIVWQDRRTAGLCDQLREAGKESLFHEKTGLILDAYFSGTKIRWILDHVEGARQKAERGELAFGTVDSWLVYKLTGGELHITDASNASRTLLYNIHTGDWDDELLAVLDIPRAMLPEVRASSEVYGHTAPGLLGAQVPIAGIAGDQQAATFGQVCLDVGMAKNTYGTGCFMLLNTGQHAVQSGHRLLTTVGWQLPDGQGGQQTTYALEGGVFVAGAVVQWLRDGLGLIRNSGDVEALAASVPDSGGVVLVPAFVGLGAPYWDPYARGTIVGMTRGTTAAHIARAALESVAFQSAELLEAMQQDTARTGTQVSELRVDGGGSVNDAMMQFQADILGVPVIRPKVTETTALGAAYLAGLAVGFWRDQDELKALWQTGRTFEPTIEVDQREARLHTWKRAVERSRDWDRPE</sequence>
<dbReference type="Pfam" id="PF02782">
    <property type="entry name" value="FGGY_C"/>
    <property type="match status" value="1"/>
</dbReference>
<evidence type="ECO:0000259" key="9">
    <source>
        <dbReference type="Pfam" id="PF00370"/>
    </source>
</evidence>
<dbReference type="EC" id="2.7.1.30" evidence="7"/>
<dbReference type="PANTHER" id="PTHR10196:SF69">
    <property type="entry name" value="GLYCEROL KINASE"/>
    <property type="match status" value="1"/>
</dbReference>
<feature type="binding site" evidence="7">
    <location>
        <position position="421"/>
    </location>
    <ligand>
        <name>ADP</name>
        <dbReference type="ChEBI" id="CHEBI:456216"/>
    </ligand>
</feature>
<keyword evidence="6 7" id="KW-0067">ATP-binding</keyword>
<keyword evidence="3 7" id="KW-0547">Nucleotide-binding</keyword>
<evidence type="ECO:0000256" key="2">
    <source>
        <dbReference type="ARBA" id="ARBA00022679"/>
    </source>
</evidence>
<dbReference type="PIRSF" id="PIRSF000538">
    <property type="entry name" value="GlpK"/>
    <property type="match status" value="1"/>
</dbReference>
<comment type="activity regulation">
    <text evidence="7">Inhibited by fructose 1,6-bisphosphate (FBP).</text>
</comment>
<feature type="binding site" evidence="7">
    <location>
        <position position="313"/>
    </location>
    <ligand>
        <name>ATP</name>
        <dbReference type="ChEBI" id="CHEBI:30616"/>
    </ligand>
</feature>
<protein>
    <recommendedName>
        <fullName evidence="7">Glycerol kinase</fullName>
        <ecNumber evidence="7">2.7.1.30</ecNumber>
    </recommendedName>
    <alternativeName>
        <fullName evidence="7">ATP:glycerol 3-phosphotransferase</fullName>
    </alternativeName>
    <alternativeName>
        <fullName evidence="7">Glycerokinase</fullName>
        <shortName evidence="7">GK</shortName>
    </alternativeName>
</protein>
<dbReference type="InterPro" id="IPR018484">
    <property type="entry name" value="FGGY_N"/>
</dbReference>
<feature type="binding site" evidence="7">
    <location>
        <position position="317"/>
    </location>
    <ligand>
        <name>ATP</name>
        <dbReference type="ChEBI" id="CHEBI:30616"/>
    </ligand>
</feature>
<evidence type="ECO:0000256" key="7">
    <source>
        <dbReference type="HAMAP-Rule" id="MF_00186"/>
    </source>
</evidence>
<evidence type="ECO:0000313" key="12">
    <source>
        <dbReference type="Proteomes" id="UP000639973"/>
    </source>
</evidence>
<dbReference type="GO" id="GO:0016301">
    <property type="term" value="F:kinase activity"/>
    <property type="evidence" value="ECO:0007669"/>
    <property type="project" value="UniProtKB-KW"/>
</dbReference>
<dbReference type="InterPro" id="IPR005999">
    <property type="entry name" value="Glycerol_kin"/>
</dbReference>
<feature type="binding site" evidence="7">
    <location>
        <position position="134"/>
    </location>
    <ligand>
        <name>sn-glycerol 3-phosphate</name>
        <dbReference type="ChEBI" id="CHEBI:57597"/>
    </ligand>
</feature>
<dbReference type="Proteomes" id="UP000639973">
    <property type="component" value="Unassembled WGS sequence"/>
</dbReference>
<feature type="binding site" evidence="7">
    <location>
        <position position="82"/>
    </location>
    <ligand>
        <name>sn-glycerol 3-phosphate</name>
        <dbReference type="ChEBI" id="CHEBI:57597"/>
    </ligand>
</feature>
<feature type="binding site" evidence="7">
    <location>
        <position position="244"/>
    </location>
    <ligand>
        <name>glycerol</name>
        <dbReference type="ChEBI" id="CHEBI:17754"/>
    </ligand>
</feature>
<evidence type="ECO:0000259" key="10">
    <source>
        <dbReference type="Pfam" id="PF02782"/>
    </source>
</evidence>
<evidence type="ECO:0000256" key="1">
    <source>
        <dbReference type="ARBA" id="ARBA00009156"/>
    </source>
</evidence>
<evidence type="ECO:0000256" key="6">
    <source>
        <dbReference type="ARBA" id="ARBA00022840"/>
    </source>
</evidence>
<evidence type="ECO:0000313" key="11">
    <source>
        <dbReference type="EMBL" id="GGL79889.1"/>
    </source>
</evidence>
<comment type="similarity">
    <text evidence="1 7 8">Belongs to the FGGY kinase family.</text>
</comment>
<dbReference type="HAMAP" id="MF_00186">
    <property type="entry name" value="Glycerol_kin"/>
    <property type="match status" value="1"/>
</dbReference>
<keyword evidence="12" id="KW-1185">Reference proteome</keyword>
<feature type="binding site" evidence="7">
    <location>
        <position position="82"/>
    </location>
    <ligand>
        <name>glycerol</name>
        <dbReference type="ChEBI" id="CHEBI:17754"/>
    </ligand>
</feature>
<feature type="binding site" evidence="7">
    <location>
        <position position="83"/>
    </location>
    <ligand>
        <name>sn-glycerol 3-phosphate</name>
        <dbReference type="ChEBI" id="CHEBI:57597"/>
    </ligand>
</feature>
<keyword evidence="2 7" id="KW-0808">Transferase</keyword>
<feature type="binding site" evidence="7">
    <location>
        <position position="417"/>
    </location>
    <ligand>
        <name>ATP</name>
        <dbReference type="ChEBI" id="CHEBI:30616"/>
    </ligand>
</feature>
<dbReference type="InterPro" id="IPR018483">
    <property type="entry name" value="Carb_kinase_FGGY_CS"/>
</dbReference>
<evidence type="ECO:0000256" key="5">
    <source>
        <dbReference type="ARBA" id="ARBA00022798"/>
    </source>
</evidence>
<feature type="binding site" evidence="7">
    <location>
        <position position="417"/>
    </location>
    <ligand>
        <name>ADP</name>
        <dbReference type="ChEBI" id="CHEBI:456216"/>
    </ligand>
</feature>
<feature type="binding site" evidence="7">
    <location>
        <position position="16"/>
    </location>
    <ligand>
        <name>ADP</name>
        <dbReference type="ChEBI" id="CHEBI:456216"/>
    </ligand>
</feature>
<feature type="binding site" evidence="7">
    <location>
        <position position="265"/>
    </location>
    <ligand>
        <name>ATP</name>
        <dbReference type="ChEBI" id="CHEBI:30616"/>
    </ligand>
</feature>
<feature type="binding site" evidence="7">
    <location>
        <position position="12"/>
    </location>
    <ligand>
        <name>ADP</name>
        <dbReference type="ChEBI" id="CHEBI:456216"/>
    </ligand>
</feature>
<feature type="binding site" evidence="7">
    <location>
        <position position="265"/>
    </location>
    <ligand>
        <name>ADP</name>
        <dbReference type="ChEBI" id="CHEBI:456216"/>
    </ligand>
</feature>
<comment type="caution">
    <text evidence="11">The sequence shown here is derived from an EMBL/GenBank/DDBJ whole genome shotgun (WGS) entry which is preliminary data.</text>
</comment>
<accession>A0ABQ2G862</accession>
<dbReference type="InterPro" id="IPR043129">
    <property type="entry name" value="ATPase_NBD"/>
</dbReference>
<feature type="binding site" evidence="7">
    <location>
        <position position="12"/>
    </location>
    <ligand>
        <name>ATP</name>
        <dbReference type="ChEBI" id="CHEBI:30616"/>
    </ligand>
</feature>
<reference evidence="12" key="1">
    <citation type="journal article" date="2019" name="Int. J. Syst. Evol. Microbiol.">
        <title>The Global Catalogue of Microorganisms (GCM) 10K type strain sequencing project: providing services to taxonomists for standard genome sequencing and annotation.</title>
        <authorList>
            <consortium name="The Broad Institute Genomics Platform"/>
            <consortium name="The Broad Institute Genome Sequencing Center for Infectious Disease"/>
            <person name="Wu L."/>
            <person name="Ma J."/>
        </authorList>
    </citation>
    <scope>NUCLEOTIDE SEQUENCE [LARGE SCALE GENOMIC DNA]</scope>
    <source>
        <strain evidence="12">JCM 15442</strain>
    </source>
</reference>
<dbReference type="EMBL" id="BMOL01000006">
    <property type="protein sequence ID" value="GGL79889.1"/>
    <property type="molecule type" value="Genomic_DNA"/>
</dbReference>
<gene>
    <name evidence="7 11" type="primary">glpK</name>
    <name evidence="11" type="ORF">GCM10010840_17270</name>
</gene>